<dbReference type="InterPro" id="IPR051675">
    <property type="entry name" value="Endo/Exo/Phosphatase_dom_1"/>
</dbReference>
<gene>
    <name evidence="2" type="ORF">METZ01_LOCUS49663</name>
</gene>
<dbReference type="AlphaFoldDB" id="A0A381S097"/>
<dbReference type="Pfam" id="PF12836">
    <property type="entry name" value="HHH_3"/>
    <property type="match status" value="1"/>
</dbReference>
<dbReference type="EMBL" id="UINC01002450">
    <property type="protein sequence ID" value="SUZ96809.1"/>
    <property type="molecule type" value="Genomic_DNA"/>
</dbReference>
<accession>A0A381S097</accession>
<protein>
    <recommendedName>
        <fullName evidence="1">Helix-hairpin-helix DNA-binding motif class 1 domain-containing protein</fullName>
    </recommendedName>
</protein>
<dbReference type="SUPFAM" id="SSF47781">
    <property type="entry name" value="RuvA domain 2-like"/>
    <property type="match status" value="1"/>
</dbReference>
<dbReference type="InterPro" id="IPR010994">
    <property type="entry name" value="RuvA_2-like"/>
</dbReference>
<organism evidence="2">
    <name type="scientific">marine metagenome</name>
    <dbReference type="NCBI Taxonomy" id="408172"/>
    <lineage>
        <taxon>unclassified sequences</taxon>
        <taxon>metagenomes</taxon>
        <taxon>ecological metagenomes</taxon>
    </lineage>
</organism>
<dbReference type="InterPro" id="IPR003583">
    <property type="entry name" value="Hlx-hairpin-Hlx_DNA-bd_motif"/>
</dbReference>
<proteinExistence type="predicted"/>
<evidence type="ECO:0000259" key="1">
    <source>
        <dbReference type="SMART" id="SM00278"/>
    </source>
</evidence>
<feature type="domain" description="Helix-hairpin-helix DNA-binding motif class 1" evidence="1">
    <location>
        <begin position="118"/>
        <end position="137"/>
    </location>
</feature>
<evidence type="ECO:0000313" key="2">
    <source>
        <dbReference type="EMBL" id="SUZ96809.1"/>
    </source>
</evidence>
<dbReference type="NCBIfam" id="TIGR00426">
    <property type="entry name" value="competence protein ComEA helix-hairpin-helix repeat region"/>
    <property type="match status" value="1"/>
</dbReference>
<sequence>MFTKREKNVILFLVCTLTLGYGVKLYQGSHLYDDFKPVTLIEKESFEKKATLAYDISKGKGLNSSESSTEKDYKPHTEIININTAEKQNLVKLPKIGTVTAERIIRFRDDYGPFKSIDDLLKVKGIGPKTLEKLKPQITL</sequence>
<dbReference type="PANTHER" id="PTHR21180:SF32">
    <property type="entry name" value="ENDONUCLEASE_EXONUCLEASE_PHOSPHATASE FAMILY DOMAIN-CONTAINING PROTEIN 1"/>
    <property type="match status" value="1"/>
</dbReference>
<dbReference type="SMART" id="SM00278">
    <property type="entry name" value="HhH1"/>
    <property type="match status" value="2"/>
</dbReference>
<reference evidence="2" key="1">
    <citation type="submission" date="2018-05" db="EMBL/GenBank/DDBJ databases">
        <authorList>
            <person name="Lanie J.A."/>
            <person name="Ng W.-L."/>
            <person name="Kazmierczak K.M."/>
            <person name="Andrzejewski T.M."/>
            <person name="Davidsen T.M."/>
            <person name="Wayne K.J."/>
            <person name="Tettelin H."/>
            <person name="Glass J.I."/>
            <person name="Rusch D."/>
            <person name="Podicherti R."/>
            <person name="Tsui H.-C.T."/>
            <person name="Winkler M.E."/>
        </authorList>
    </citation>
    <scope>NUCLEOTIDE SEQUENCE</scope>
</reference>
<feature type="domain" description="Helix-hairpin-helix DNA-binding motif class 1" evidence="1">
    <location>
        <begin position="88"/>
        <end position="107"/>
    </location>
</feature>
<dbReference type="InterPro" id="IPR004509">
    <property type="entry name" value="Competence_ComEA_HhH"/>
</dbReference>
<dbReference type="PANTHER" id="PTHR21180">
    <property type="entry name" value="ENDONUCLEASE/EXONUCLEASE/PHOSPHATASE FAMILY DOMAIN-CONTAINING PROTEIN 1"/>
    <property type="match status" value="1"/>
</dbReference>
<dbReference type="GO" id="GO:0003677">
    <property type="term" value="F:DNA binding"/>
    <property type="evidence" value="ECO:0007669"/>
    <property type="project" value="InterPro"/>
</dbReference>
<dbReference type="GO" id="GO:0006281">
    <property type="term" value="P:DNA repair"/>
    <property type="evidence" value="ECO:0007669"/>
    <property type="project" value="InterPro"/>
</dbReference>
<name>A0A381S097_9ZZZZ</name>
<dbReference type="Gene3D" id="1.10.150.320">
    <property type="entry name" value="Photosystem II 12 kDa extrinsic protein"/>
    <property type="match status" value="1"/>
</dbReference>